<protein>
    <submittedName>
        <fullName evidence="6">Colicin V production protein</fullName>
    </submittedName>
</protein>
<dbReference type="Pfam" id="PF02674">
    <property type="entry name" value="Colicin_V"/>
    <property type="match status" value="1"/>
</dbReference>
<organism evidence="6 7">
    <name type="scientific">Psychromonas ingrahamii (strain DSM 17664 / CCUG 51855 / 37)</name>
    <dbReference type="NCBI Taxonomy" id="357804"/>
    <lineage>
        <taxon>Bacteria</taxon>
        <taxon>Pseudomonadati</taxon>
        <taxon>Pseudomonadota</taxon>
        <taxon>Gammaproteobacteria</taxon>
        <taxon>Alteromonadales</taxon>
        <taxon>Psychromonadaceae</taxon>
        <taxon>Psychromonas</taxon>
    </lineage>
</organism>
<evidence type="ECO:0000256" key="2">
    <source>
        <dbReference type="ARBA" id="ARBA00022692"/>
    </source>
</evidence>
<dbReference type="eggNOG" id="COG1286">
    <property type="taxonomic scope" value="Bacteria"/>
</dbReference>
<keyword evidence="4 5" id="KW-0472">Membrane</keyword>
<dbReference type="OrthoDB" id="9810601at2"/>
<sequence length="166" mass="18603">MSWFDIAILSIIAVSSFISLLRGFTKEALSLVTWFCAFFIASNFYLEVAVYLTELEDPLIRNAVAIAILFIAVLLLGALINYIINRLVAVTGLSGTDRLLGIVFGAIRGVLIISALLFFIDSFTNLNQSDWWKESTLAPEFGIIIEWFFQHIENASSFLNNIKEIN</sequence>
<reference evidence="6 7" key="1">
    <citation type="submission" date="2007-01" db="EMBL/GenBank/DDBJ databases">
        <title>Complete sequence of Psychromonas ingrahamii 37.</title>
        <authorList>
            <consortium name="US DOE Joint Genome Institute"/>
            <person name="Copeland A."/>
            <person name="Lucas S."/>
            <person name="Lapidus A."/>
            <person name="Barry K."/>
            <person name="Detter J.C."/>
            <person name="Glavina del Rio T."/>
            <person name="Hammon N."/>
            <person name="Israni S."/>
            <person name="Dalin E."/>
            <person name="Tice H."/>
            <person name="Pitluck S."/>
            <person name="Thompson L.S."/>
            <person name="Brettin T."/>
            <person name="Bruce D."/>
            <person name="Han C."/>
            <person name="Tapia R."/>
            <person name="Schmutz J."/>
            <person name="Larimer F."/>
            <person name="Land M."/>
            <person name="Hauser L."/>
            <person name="Kyrpides N."/>
            <person name="Ivanova N."/>
            <person name="Staley J."/>
            <person name="Richardson P."/>
        </authorList>
    </citation>
    <scope>NUCLEOTIDE SEQUENCE [LARGE SCALE GENOMIC DNA]</scope>
    <source>
        <strain evidence="6 7">37</strain>
    </source>
</reference>
<dbReference type="GO" id="GO:0009403">
    <property type="term" value="P:toxin biosynthetic process"/>
    <property type="evidence" value="ECO:0007669"/>
    <property type="project" value="InterPro"/>
</dbReference>
<proteinExistence type="predicted"/>
<comment type="subcellular location">
    <subcellularLocation>
        <location evidence="1">Membrane</location>
        <topology evidence="1">Multi-pass membrane protein</topology>
    </subcellularLocation>
</comment>
<name>A1SW69_PSYIN</name>
<keyword evidence="7" id="KW-1185">Reference proteome</keyword>
<dbReference type="PANTHER" id="PTHR36926">
    <property type="entry name" value="COLICIN V PRODUCTION PROTEIN"/>
    <property type="match status" value="1"/>
</dbReference>
<dbReference type="STRING" id="357804.Ping_1966"/>
<evidence type="ECO:0000256" key="4">
    <source>
        <dbReference type="ARBA" id="ARBA00023136"/>
    </source>
</evidence>
<evidence type="ECO:0000256" key="5">
    <source>
        <dbReference type="SAM" id="Phobius"/>
    </source>
</evidence>
<dbReference type="Proteomes" id="UP000000639">
    <property type="component" value="Chromosome"/>
</dbReference>
<keyword evidence="3 5" id="KW-1133">Transmembrane helix</keyword>
<dbReference type="KEGG" id="pin:Ping_1966"/>
<evidence type="ECO:0000256" key="3">
    <source>
        <dbReference type="ARBA" id="ARBA00022989"/>
    </source>
</evidence>
<evidence type="ECO:0000313" key="6">
    <source>
        <dbReference type="EMBL" id="ABM03734.1"/>
    </source>
</evidence>
<dbReference type="InterPro" id="IPR052719">
    <property type="entry name" value="CvpA-like"/>
</dbReference>
<evidence type="ECO:0000313" key="7">
    <source>
        <dbReference type="Proteomes" id="UP000000639"/>
    </source>
</evidence>
<accession>A1SW69</accession>
<feature type="transmembrane region" description="Helical" evidence="5">
    <location>
        <begin position="99"/>
        <end position="120"/>
    </location>
</feature>
<dbReference type="AlphaFoldDB" id="A1SW69"/>
<dbReference type="HOGENOM" id="CLU_092720_2_1_6"/>
<evidence type="ECO:0000256" key="1">
    <source>
        <dbReference type="ARBA" id="ARBA00004141"/>
    </source>
</evidence>
<feature type="transmembrane region" description="Helical" evidence="5">
    <location>
        <begin position="64"/>
        <end position="87"/>
    </location>
</feature>
<dbReference type="RefSeq" id="WP_011770294.1">
    <property type="nucleotide sequence ID" value="NC_008709.1"/>
</dbReference>
<feature type="transmembrane region" description="Helical" evidence="5">
    <location>
        <begin position="6"/>
        <end position="24"/>
    </location>
</feature>
<dbReference type="InterPro" id="IPR003825">
    <property type="entry name" value="Colicin-V_CvpA"/>
</dbReference>
<feature type="transmembrane region" description="Helical" evidence="5">
    <location>
        <begin position="31"/>
        <end position="52"/>
    </location>
</feature>
<dbReference type="EMBL" id="CP000510">
    <property type="protein sequence ID" value="ABM03734.1"/>
    <property type="molecule type" value="Genomic_DNA"/>
</dbReference>
<keyword evidence="2 5" id="KW-0812">Transmembrane</keyword>
<gene>
    <name evidence="6" type="ordered locus">Ping_1966</name>
</gene>
<dbReference type="GO" id="GO:0016020">
    <property type="term" value="C:membrane"/>
    <property type="evidence" value="ECO:0007669"/>
    <property type="project" value="UniProtKB-SubCell"/>
</dbReference>
<dbReference type="PANTHER" id="PTHR36926:SF1">
    <property type="entry name" value="COLICIN V PRODUCTION PROTEIN"/>
    <property type="match status" value="1"/>
</dbReference>